<proteinExistence type="predicted"/>
<dbReference type="AlphaFoldDB" id="A0A9P0A935"/>
<feature type="compositionally biased region" description="Basic and acidic residues" evidence="1">
    <location>
        <begin position="140"/>
        <end position="149"/>
    </location>
</feature>
<feature type="compositionally biased region" description="Acidic residues" evidence="1">
    <location>
        <begin position="206"/>
        <end position="216"/>
    </location>
</feature>
<evidence type="ECO:0000313" key="3">
    <source>
        <dbReference type="Proteomes" id="UP001152759"/>
    </source>
</evidence>
<gene>
    <name evidence="2" type="ORF">BEMITA_LOCUS5824</name>
</gene>
<feature type="region of interest" description="Disordered" evidence="1">
    <location>
        <begin position="105"/>
        <end position="171"/>
    </location>
</feature>
<evidence type="ECO:0000256" key="1">
    <source>
        <dbReference type="SAM" id="MobiDB-lite"/>
    </source>
</evidence>
<dbReference type="Proteomes" id="UP001152759">
    <property type="component" value="Chromosome 3"/>
</dbReference>
<protein>
    <submittedName>
        <fullName evidence="2">Uncharacterized protein</fullName>
    </submittedName>
</protein>
<feature type="region of interest" description="Disordered" evidence="1">
    <location>
        <begin position="1"/>
        <end position="28"/>
    </location>
</feature>
<reference evidence="2" key="1">
    <citation type="submission" date="2021-12" db="EMBL/GenBank/DDBJ databases">
        <authorList>
            <person name="King R."/>
        </authorList>
    </citation>
    <scope>NUCLEOTIDE SEQUENCE</scope>
</reference>
<name>A0A9P0A935_BEMTA</name>
<sequence length="413" mass="45035">MENLPEDDFLANSLGKKPDMPLDVKSTTKESNIFMDHVQEADLLSLDNSKHSPSESESLSSEINLESLKKDKIDFPADNISALSAGSMNDLADFLKAEAQFAETAPSATKEVDQLSSGFDSLEPTFDKNPISDSNFSSSHLEHSDDDHLFQPMHPTKVEPFSEPVAKSQPLTDDDFQHFVLEPAEKASPIHEADIFDANKPVPPPPEEDDGDEDEVCSYQPPVKPVETVAAKEESPPPSPKCDLGKSAAFCNLPSKPKVEPAKPAAPSVPKETSQSKVSKSALIGGGDADLTIGPQDFFNKIGLGCLLYGKSTETPKKYGARKVGTKVRERYGSSVRKGTEILDFCGKLWKVALGVIVELQSRASPPLRKGIFFNRFLEREDGRGRQNSSVSMPSTYVSPYGDVQRRLGLLLI</sequence>
<feature type="region of interest" description="Disordered" evidence="1">
    <location>
        <begin position="187"/>
        <end position="219"/>
    </location>
</feature>
<evidence type="ECO:0000313" key="2">
    <source>
        <dbReference type="EMBL" id="CAH0386750.1"/>
    </source>
</evidence>
<organism evidence="2 3">
    <name type="scientific">Bemisia tabaci</name>
    <name type="common">Sweetpotato whitefly</name>
    <name type="synonym">Aleurodes tabaci</name>
    <dbReference type="NCBI Taxonomy" id="7038"/>
    <lineage>
        <taxon>Eukaryota</taxon>
        <taxon>Metazoa</taxon>
        <taxon>Ecdysozoa</taxon>
        <taxon>Arthropoda</taxon>
        <taxon>Hexapoda</taxon>
        <taxon>Insecta</taxon>
        <taxon>Pterygota</taxon>
        <taxon>Neoptera</taxon>
        <taxon>Paraneoptera</taxon>
        <taxon>Hemiptera</taxon>
        <taxon>Sternorrhyncha</taxon>
        <taxon>Aleyrodoidea</taxon>
        <taxon>Aleyrodidae</taxon>
        <taxon>Aleyrodinae</taxon>
        <taxon>Bemisia</taxon>
    </lineage>
</organism>
<feature type="compositionally biased region" description="Basic and acidic residues" evidence="1">
    <location>
        <begin position="16"/>
        <end position="28"/>
    </location>
</feature>
<keyword evidence="3" id="KW-1185">Reference proteome</keyword>
<dbReference type="EMBL" id="OU963864">
    <property type="protein sequence ID" value="CAH0386750.1"/>
    <property type="molecule type" value="Genomic_DNA"/>
</dbReference>
<accession>A0A9P0A935</accession>